<keyword evidence="1" id="KW-0812">Transmembrane</keyword>
<dbReference type="EMBL" id="BPUS01000008">
    <property type="protein sequence ID" value="GJH26908.1"/>
    <property type="molecule type" value="Genomic_DNA"/>
</dbReference>
<organism evidence="2 3">
    <name type="scientific">Caballeronia novacaledonica</name>
    <dbReference type="NCBI Taxonomy" id="1544861"/>
    <lineage>
        <taxon>Bacteria</taxon>
        <taxon>Pseudomonadati</taxon>
        <taxon>Pseudomonadota</taxon>
        <taxon>Betaproteobacteria</taxon>
        <taxon>Burkholderiales</taxon>
        <taxon>Burkholderiaceae</taxon>
        <taxon>Caballeronia</taxon>
    </lineage>
</organism>
<reference evidence="2" key="1">
    <citation type="submission" date="2022-09" db="EMBL/GenBank/DDBJ databases">
        <title>Isolation and characterization of 3-chlorobenzoate degrading bacteria from soils in Shizuoka.</title>
        <authorList>
            <person name="Ifat A."/>
            <person name="Ogawa N."/>
            <person name="Kimbara K."/>
            <person name="Moriuchi R."/>
            <person name="Dohra H."/>
            <person name="Shintani M."/>
        </authorList>
    </citation>
    <scope>NUCLEOTIDE SEQUENCE</scope>
    <source>
        <strain evidence="2">19CS4-2</strain>
    </source>
</reference>
<dbReference type="Proteomes" id="UP001055111">
    <property type="component" value="Unassembled WGS sequence"/>
</dbReference>
<feature type="transmembrane region" description="Helical" evidence="1">
    <location>
        <begin position="50"/>
        <end position="68"/>
    </location>
</feature>
<evidence type="ECO:0000313" key="2">
    <source>
        <dbReference type="EMBL" id="GJH26908.1"/>
    </source>
</evidence>
<keyword evidence="1" id="KW-0472">Membrane</keyword>
<gene>
    <name evidence="2" type="ORF">CBA19CS42_20350</name>
</gene>
<name>A0AA37MHZ7_9BURK</name>
<evidence type="ECO:0000256" key="1">
    <source>
        <dbReference type="SAM" id="Phobius"/>
    </source>
</evidence>
<comment type="caution">
    <text evidence="2">The sequence shown here is derived from an EMBL/GenBank/DDBJ whole genome shotgun (WGS) entry which is preliminary data.</text>
</comment>
<dbReference type="AlphaFoldDB" id="A0AA37MHZ7"/>
<protein>
    <submittedName>
        <fullName evidence="2">Uncharacterized protein</fullName>
    </submittedName>
</protein>
<accession>A0AA37MHZ7</accession>
<feature type="transmembrane region" description="Helical" evidence="1">
    <location>
        <begin position="17"/>
        <end position="38"/>
    </location>
</feature>
<dbReference type="RefSeq" id="WP_238213543.1">
    <property type="nucleotide sequence ID" value="NZ_BPUS01000008.1"/>
</dbReference>
<proteinExistence type="predicted"/>
<keyword evidence="1" id="KW-1133">Transmembrane helix</keyword>
<sequence length="71" mass="7525">MATPIDLSPLVTVMESGGIKIASCLTIGVVVYIAVFLAIRKKVDRRLADLVGRAAMGLVAISAMYFAFTAH</sequence>
<evidence type="ECO:0000313" key="3">
    <source>
        <dbReference type="Proteomes" id="UP001055111"/>
    </source>
</evidence>